<name>A0A7S4WDU1_9STRA</name>
<protein>
    <recommendedName>
        <fullName evidence="1">Myb-like domain-containing protein</fullName>
    </recommendedName>
</protein>
<accession>A0A7S4WDU1</accession>
<dbReference type="InterPro" id="IPR001005">
    <property type="entry name" value="SANT/Myb"/>
</dbReference>
<gene>
    <name evidence="2" type="ORF">DBRI00130_LOCUS42602</name>
</gene>
<proteinExistence type="predicted"/>
<feature type="domain" description="Myb-like" evidence="1">
    <location>
        <begin position="230"/>
        <end position="294"/>
    </location>
</feature>
<dbReference type="CDD" id="cd00167">
    <property type="entry name" value="SANT"/>
    <property type="match status" value="1"/>
</dbReference>
<dbReference type="PROSITE" id="PS50090">
    <property type="entry name" value="MYB_LIKE"/>
    <property type="match status" value="1"/>
</dbReference>
<reference evidence="2" key="1">
    <citation type="submission" date="2021-01" db="EMBL/GenBank/DDBJ databases">
        <authorList>
            <person name="Corre E."/>
            <person name="Pelletier E."/>
            <person name="Niang G."/>
            <person name="Scheremetjew M."/>
            <person name="Finn R."/>
            <person name="Kale V."/>
            <person name="Holt S."/>
            <person name="Cochrane G."/>
            <person name="Meng A."/>
            <person name="Brown T."/>
            <person name="Cohen L."/>
        </authorList>
    </citation>
    <scope>NUCLEOTIDE SEQUENCE</scope>
    <source>
        <strain evidence="2">GSO104</strain>
    </source>
</reference>
<organism evidence="2">
    <name type="scientific">Ditylum brightwellii</name>
    <dbReference type="NCBI Taxonomy" id="49249"/>
    <lineage>
        <taxon>Eukaryota</taxon>
        <taxon>Sar</taxon>
        <taxon>Stramenopiles</taxon>
        <taxon>Ochrophyta</taxon>
        <taxon>Bacillariophyta</taxon>
        <taxon>Mediophyceae</taxon>
        <taxon>Lithodesmiophycidae</taxon>
        <taxon>Lithodesmiales</taxon>
        <taxon>Lithodesmiaceae</taxon>
        <taxon>Ditylum</taxon>
    </lineage>
</organism>
<sequence>MQQALMLLADVSASTLDKPKSSNGLSNLGKVVYTPSKCHHYGDNLKPDSMPSRSMKIEENIQKISKSFHVGKQATTPPPHMNSILSLRPHCFGDNSQALSRQALYLSGIYFAENMPHMQSPSNATMVAMAATEMAYRRSEMIRLAMNLPAERRFKSALLDQVKKNPTISDKIAQTMDEKATLKCPSVPTRSAPRLLSYPHEDNLIMAREESKQINKERVLGLCLKKKHKSWTEDEDKILIRAIHEQIKIKLPTAKIDWRTSNVKFGNRFWNDVSRDLLPHRSADSLQKRHRKIRNSFVIATKIGMNHQNMVGKRKRK</sequence>
<dbReference type="SMART" id="SM00717">
    <property type="entry name" value="SANT"/>
    <property type="match status" value="1"/>
</dbReference>
<evidence type="ECO:0000259" key="1">
    <source>
        <dbReference type="PROSITE" id="PS50090"/>
    </source>
</evidence>
<dbReference type="Gene3D" id="1.10.10.60">
    <property type="entry name" value="Homeodomain-like"/>
    <property type="match status" value="1"/>
</dbReference>
<dbReference type="AlphaFoldDB" id="A0A7S4WDU1"/>
<dbReference type="EMBL" id="HBNS01059250">
    <property type="protein sequence ID" value="CAE4665125.1"/>
    <property type="molecule type" value="Transcribed_RNA"/>
</dbReference>
<evidence type="ECO:0000313" key="2">
    <source>
        <dbReference type="EMBL" id="CAE4665125.1"/>
    </source>
</evidence>